<dbReference type="PROSITE" id="PS00409">
    <property type="entry name" value="PROKAR_NTER_METHYL"/>
    <property type="match status" value="1"/>
</dbReference>
<dbReference type="NCBIfam" id="TIGR02532">
    <property type="entry name" value="IV_pilin_GFxxxE"/>
    <property type="match status" value="1"/>
</dbReference>
<accession>A0A7V8V2U7</accession>
<dbReference type="SUPFAM" id="SSF54523">
    <property type="entry name" value="Pili subunits"/>
    <property type="match status" value="1"/>
</dbReference>
<protein>
    <recommendedName>
        <fullName evidence="4">Prepilin-type N-terminal cleavage/methylation domain-containing protein</fullName>
    </recommendedName>
</protein>
<dbReference type="AlphaFoldDB" id="A0A7V8V2U7"/>
<organism evidence="2 3">
    <name type="scientific">Bremerella alba</name>
    <dbReference type="NCBI Taxonomy" id="980252"/>
    <lineage>
        <taxon>Bacteria</taxon>
        <taxon>Pseudomonadati</taxon>
        <taxon>Planctomycetota</taxon>
        <taxon>Planctomycetia</taxon>
        <taxon>Pirellulales</taxon>
        <taxon>Pirellulaceae</taxon>
        <taxon>Bremerella</taxon>
    </lineage>
</organism>
<sequence>MLAFKILILKQGVLIEMIATKHPKQSGFTLIEVILALTILAVSMALLGQLVGLGFQNARQAQGLTEAQMIAETIMEEIALGLIPPDPVTDMNVTMTSDLSTLSIEQDTPWVYSINWDPAPVDGLIMVAVQVRRAGAQSAAENDSFQIVRWMRDPELALEELPESSDGAPLEVGGAI</sequence>
<name>A0A7V8V2U7_9BACT</name>
<comment type="caution">
    <text evidence="2">The sequence shown here is derived from an EMBL/GenBank/DDBJ whole genome shotgun (WGS) entry which is preliminary data.</text>
</comment>
<dbReference type="InterPro" id="IPR045584">
    <property type="entry name" value="Pilin-like"/>
</dbReference>
<dbReference type="InterPro" id="IPR012902">
    <property type="entry name" value="N_methyl_site"/>
</dbReference>
<keyword evidence="1" id="KW-0812">Transmembrane</keyword>
<evidence type="ECO:0000256" key="1">
    <source>
        <dbReference type="SAM" id="Phobius"/>
    </source>
</evidence>
<keyword evidence="1" id="KW-1133">Transmembrane helix</keyword>
<feature type="transmembrane region" description="Helical" evidence="1">
    <location>
        <begin position="33"/>
        <end position="55"/>
    </location>
</feature>
<dbReference type="Pfam" id="PF07963">
    <property type="entry name" value="N_methyl"/>
    <property type="match status" value="1"/>
</dbReference>
<dbReference type="Proteomes" id="UP000551616">
    <property type="component" value="Unassembled WGS sequence"/>
</dbReference>
<evidence type="ECO:0000313" key="3">
    <source>
        <dbReference type="Proteomes" id="UP000551616"/>
    </source>
</evidence>
<gene>
    <name evidence="2" type="ORF">HOV93_10820</name>
</gene>
<evidence type="ECO:0008006" key="4">
    <source>
        <dbReference type="Google" id="ProtNLM"/>
    </source>
</evidence>
<reference evidence="2 3" key="1">
    <citation type="submission" date="2020-05" db="EMBL/GenBank/DDBJ databases">
        <title>Bremerella alba sp. nov., a novel planctomycete isolated from the surface of the macroalga Fucus spiralis.</title>
        <authorList>
            <person name="Godinho O."/>
            <person name="Botelho R."/>
            <person name="Albuquerque L."/>
            <person name="Wiegand S."/>
            <person name="Da Costa M.S."/>
            <person name="Lobo-Da-Cunha A."/>
            <person name="Jogler C."/>
            <person name="Lage O.M."/>
        </authorList>
    </citation>
    <scope>NUCLEOTIDE SEQUENCE [LARGE SCALE GENOMIC DNA]</scope>
    <source>
        <strain evidence="2 3">FF15</strain>
    </source>
</reference>
<evidence type="ECO:0000313" key="2">
    <source>
        <dbReference type="EMBL" id="MBA2113929.1"/>
    </source>
</evidence>
<dbReference type="EMBL" id="JABRWO010000002">
    <property type="protein sequence ID" value="MBA2113929.1"/>
    <property type="molecule type" value="Genomic_DNA"/>
</dbReference>
<keyword evidence="1" id="KW-0472">Membrane</keyword>
<proteinExistence type="predicted"/>
<keyword evidence="3" id="KW-1185">Reference proteome</keyword>